<evidence type="ECO:0000313" key="1">
    <source>
        <dbReference type="EMBL" id="KAJ1971389.1"/>
    </source>
</evidence>
<dbReference type="EMBL" id="JANBQB010001395">
    <property type="protein sequence ID" value="KAJ1971389.1"/>
    <property type="molecule type" value="Genomic_DNA"/>
</dbReference>
<keyword evidence="2" id="KW-1185">Reference proteome</keyword>
<evidence type="ECO:0000313" key="2">
    <source>
        <dbReference type="Proteomes" id="UP001151582"/>
    </source>
</evidence>
<name>A0A9W8EAY5_9FUNG</name>
<gene>
    <name evidence="1" type="ORF">H4R34_005761</name>
</gene>
<dbReference type="Proteomes" id="UP001151582">
    <property type="component" value="Unassembled WGS sequence"/>
</dbReference>
<comment type="caution">
    <text evidence="1">The sequence shown here is derived from an EMBL/GenBank/DDBJ whole genome shotgun (WGS) entry which is preliminary data.</text>
</comment>
<organism evidence="1 2">
    <name type="scientific">Dimargaris verticillata</name>
    <dbReference type="NCBI Taxonomy" id="2761393"/>
    <lineage>
        <taxon>Eukaryota</taxon>
        <taxon>Fungi</taxon>
        <taxon>Fungi incertae sedis</taxon>
        <taxon>Zoopagomycota</taxon>
        <taxon>Kickxellomycotina</taxon>
        <taxon>Dimargaritomycetes</taxon>
        <taxon>Dimargaritales</taxon>
        <taxon>Dimargaritaceae</taxon>
        <taxon>Dimargaris</taxon>
    </lineage>
</organism>
<protein>
    <submittedName>
        <fullName evidence="1">Uncharacterized protein</fullName>
    </submittedName>
</protein>
<proteinExistence type="predicted"/>
<sequence length="114" mass="12602">MATAVALVLVLAEHLKDSVDLLDEPSIILITQCFITLGDRIAAPLHPKLASATSVSTGAYELKDISPIGLALLMPGNFNFYPHNLTELVRDRILNYWDHDVTKRHCKNAWSPGH</sequence>
<dbReference type="AlphaFoldDB" id="A0A9W8EAY5"/>
<accession>A0A9W8EAY5</accession>
<reference evidence="1" key="1">
    <citation type="submission" date="2022-07" db="EMBL/GenBank/DDBJ databases">
        <title>Phylogenomic reconstructions and comparative analyses of Kickxellomycotina fungi.</title>
        <authorList>
            <person name="Reynolds N.K."/>
            <person name="Stajich J.E."/>
            <person name="Barry K."/>
            <person name="Grigoriev I.V."/>
            <person name="Crous P."/>
            <person name="Smith M.E."/>
        </authorList>
    </citation>
    <scope>NUCLEOTIDE SEQUENCE</scope>
    <source>
        <strain evidence="1">RSA 567</strain>
    </source>
</reference>